<feature type="transmembrane region" description="Helical" evidence="1">
    <location>
        <begin position="69"/>
        <end position="93"/>
    </location>
</feature>
<dbReference type="Proteomes" id="UP000076842">
    <property type="component" value="Unassembled WGS sequence"/>
</dbReference>
<proteinExistence type="predicted"/>
<reference evidence="2 3" key="1">
    <citation type="journal article" date="2016" name="Mol. Biol. Evol.">
        <title>Comparative Genomics of Early-Diverging Mushroom-Forming Fungi Provides Insights into the Origins of Lignocellulose Decay Capabilities.</title>
        <authorList>
            <person name="Nagy L.G."/>
            <person name="Riley R."/>
            <person name="Tritt A."/>
            <person name="Adam C."/>
            <person name="Daum C."/>
            <person name="Floudas D."/>
            <person name="Sun H."/>
            <person name="Yadav J.S."/>
            <person name="Pangilinan J."/>
            <person name="Larsson K.H."/>
            <person name="Matsuura K."/>
            <person name="Barry K."/>
            <person name="Labutti K."/>
            <person name="Kuo R."/>
            <person name="Ohm R.A."/>
            <person name="Bhattacharya S.S."/>
            <person name="Shirouzu T."/>
            <person name="Yoshinaga Y."/>
            <person name="Martin F.M."/>
            <person name="Grigoriev I.V."/>
            <person name="Hibbett D.S."/>
        </authorList>
    </citation>
    <scope>NUCLEOTIDE SEQUENCE [LARGE SCALE GENOMIC DNA]</scope>
    <source>
        <strain evidence="2 3">HHB12733</strain>
    </source>
</reference>
<protein>
    <submittedName>
        <fullName evidence="2">Uncharacterized protein</fullName>
    </submittedName>
</protein>
<evidence type="ECO:0000313" key="2">
    <source>
        <dbReference type="EMBL" id="KZT50267.1"/>
    </source>
</evidence>
<dbReference type="STRING" id="1353952.A0A165C5H3"/>
<gene>
    <name evidence="2" type="ORF">CALCODRAFT_197982</name>
</gene>
<keyword evidence="1" id="KW-0812">Transmembrane</keyword>
<name>A0A165C5H3_9BASI</name>
<keyword evidence="1" id="KW-1133">Transmembrane helix</keyword>
<dbReference type="EMBL" id="KV424198">
    <property type="protein sequence ID" value="KZT50267.1"/>
    <property type="molecule type" value="Genomic_DNA"/>
</dbReference>
<dbReference type="InParanoid" id="A0A165C5H3"/>
<accession>A0A165C5H3</accession>
<feature type="transmembrane region" description="Helical" evidence="1">
    <location>
        <begin position="6"/>
        <end position="23"/>
    </location>
</feature>
<evidence type="ECO:0000313" key="3">
    <source>
        <dbReference type="Proteomes" id="UP000076842"/>
    </source>
</evidence>
<keyword evidence="3" id="KW-1185">Reference proteome</keyword>
<feature type="transmembrane region" description="Helical" evidence="1">
    <location>
        <begin position="35"/>
        <end position="57"/>
    </location>
</feature>
<dbReference type="OrthoDB" id="3186354at2759"/>
<sequence>MVVESLTLAQNTLATLLIAFRLWRVDRKSSLYKNGSLMPLVWVIVESGALYSTLWVIELTEAILVQPGLVLVSQLVTPVIGIAFSLLIVRVGLGLTQDSSIRTGAATIHPSKISITVAREVDIERSASPEYEDEGKEEHKTIPMERLSVQSFGSALTAAQHSVT</sequence>
<keyword evidence="1" id="KW-0472">Membrane</keyword>
<dbReference type="AlphaFoldDB" id="A0A165C5H3"/>
<organism evidence="2 3">
    <name type="scientific">Calocera cornea HHB12733</name>
    <dbReference type="NCBI Taxonomy" id="1353952"/>
    <lineage>
        <taxon>Eukaryota</taxon>
        <taxon>Fungi</taxon>
        <taxon>Dikarya</taxon>
        <taxon>Basidiomycota</taxon>
        <taxon>Agaricomycotina</taxon>
        <taxon>Dacrymycetes</taxon>
        <taxon>Dacrymycetales</taxon>
        <taxon>Dacrymycetaceae</taxon>
        <taxon>Calocera</taxon>
    </lineage>
</organism>
<evidence type="ECO:0000256" key="1">
    <source>
        <dbReference type="SAM" id="Phobius"/>
    </source>
</evidence>